<comment type="subcellular location">
    <subcellularLocation>
        <location evidence="10">Cytoplasm</location>
    </subcellularLocation>
</comment>
<feature type="binding site" evidence="10">
    <location>
        <position position="305"/>
    </location>
    <ligand>
        <name>Zn(2+)</name>
        <dbReference type="ChEBI" id="CHEBI:29105"/>
    </ligand>
</feature>
<dbReference type="InterPro" id="IPR012340">
    <property type="entry name" value="NA-bd_OB-fold"/>
</dbReference>
<evidence type="ECO:0000256" key="10">
    <source>
        <dbReference type="HAMAP-Rule" id="MF_01820"/>
    </source>
</evidence>
<evidence type="ECO:0000259" key="11">
    <source>
        <dbReference type="PROSITE" id="PS50936"/>
    </source>
</evidence>
<accession>A0ABT8KN03</accession>
<evidence type="ECO:0000256" key="3">
    <source>
        <dbReference type="ARBA" id="ARBA00022723"/>
    </source>
</evidence>
<evidence type="ECO:0000256" key="1">
    <source>
        <dbReference type="ARBA" id="ARBA00022490"/>
    </source>
</evidence>
<dbReference type="RefSeq" id="WP_346752109.1">
    <property type="nucleotide sequence ID" value="NZ_JAUJEA010000003.1"/>
</dbReference>
<dbReference type="SUPFAM" id="SSF52540">
    <property type="entry name" value="P-loop containing nucleoside triphosphate hydrolases"/>
    <property type="match status" value="1"/>
</dbReference>
<evidence type="ECO:0000259" key="12">
    <source>
        <dbReference type="PROSITE" id="PS51721"/>
    </source>
</evidence>
<dbReference type="NCBIfam" id="TIGR00157">
    <property type="entry name" value="ribosome small subunit-dependent GTPase A"/>
    <property type="match status" value="1"/>
</dbReference>
<comment type="caution">
    <text evidence="13">The sequence shown here is derived from an EMBL/GenBank/DDBJ whole genome shotgun (WGS) entry which is preliminary data.</text>
</comment>
<feature type="binding site" evidence="10">
    <location>
        <position position="298"/>
    </location>
    <ligand>
        <name>Zn(2+)</name>
        <dbReference type="ChEBI" id="CHEBI:29105"/>
    </ligand>
</feature>
<dbReference type="PANTHER" id="PTHR32120">
    <property type="entry name" value="SMALL RIBOSOMAL SUBUNIT BIOGENESIS GTPASE RSGA"/>
    <property type="match status" value="1"/>
</dbReference>
<organism evidence="13 14">
    <name type="scientific">Splendidivirga corallicola</name>
    <dbReference type="NCBI Taxonomy" id="3051826"/>
    <lineage>
        <taxon>Bacteria</taxon>
        <taxon>Pseudomonadati</taxon>
        <taxon>Bacteroidota</taxon>
        <taxon>Cytophagia</taxon>
        <taxon>Cytophagales</taxon>
        <taxon>Splendidivirgaceae</taxon>
        <taxon>Splendidivirga</taxon>
    </lineage>
</organism>
<keyword evidence="2 10" id="KW-0690">Ribosome biogenesis</keyword>
<dbReference type="EC" id="3.6.1.-" evidence="10"/>
<comment type="similarity">
    <text evidence="10">Belongs to the TRAFAC class YlqF/YawG GTPase family. RsgA subfamily.</text>
</comment>
<feature type="domain" description="CP-type G" evidence="12">
    <location>
        <begin position="118"/>
        <end position="275"/>
    </location>
</feature>
<keyword evidence="14" id="KW-1185">Reference proteome</keyword>
<feature type="binding site" evidence="10">
    <location>
        <begin position="217"/>
        <end position="225"/>
    </location>
    <ligand>
        <name>GTP</name>
        <dbReference type="ChEBI" id="CHEBI:37565"/>
    </ligand>
</feature>
<dbReference type="InterPro" id="IPR027417">
    <property type="entry name" value="P-loop_NTPase"/>
</dbReference>
<evidence type="ECO:0000313" key="14">
    <source>
        <dbReference type="Proteomes" id="UP001172082"/>
    </source>
</evidence>
<dbReference type="Proteomes" id="UP001172082">
    <property type="component" value="Unassembled WGS sequence"/>
</dbReference>
<dbReference type="PROSITE" id="PS50936">
    <property type="entry name" value="ENGC_GTPASE"/>
    <property type="match status" value="1"/>
</dbReference>
<evidence type="ECO:0000256" key="9">
    <source>
        <dbReference type="ARBA" id="ARBA00023134"/>
    </source>
</evidence>
<evidence type="ECO:0000256" key="8">
    <source>
        <dbReference type="ARBA" id="ARBA00022884"/>
    </source>
</evidence>
<feature type="binding site" evidence="10">
    <location>
        <begin position="163"/>
        <end position="166"/>
    </location>
    <ligand>
        <name>GTP</name>
        <dbReference type="ChEBI" id="CHEBI:37565"/>
    </ligand>
</feature>
<keyword evidence="4 10" id="KW-0699">rRNA-binding</keyword>
<evidence type="ECO:0000256" key="4">
    <source>
        <dbReference type="ARBA" id="ARBA00022730"/>
    </source>
</evidence>
<protein>
    <recommendedName>
        <fullName evidence="10">Small ribosomal subunit biogenesis GTPase RsgA</fullName>
        <ecNumber evidence="10">3.6.1.-</ecNumber>
    </recommendedName>
</protein>
<evidence type="ECO:0000256" key="6">
    <source>
        <dbReference type="ARBA" id="ARBA00022801"/>
    </source>
</evidence>
<evidence type="ECO:0000313" key="13">
    <source>
        <dbReference type="EMBL" id="MDN5202086.1"/>
    </source>
</evidence>
<reference evidence="13" key="1">
    <citation type="submission" date="2023-06" db="EMBL/GenBank/DDBJ databases">
        <title>Genomic of Parafulvivirga corallium.</title>
        <authorList>
            <person name="Wang G."/>
        </authorList>
    </citation>
    <scope>NUCLEOTIDE SEQUENCE</scope>
    <source>
        <strain evidence="13">BMA10</strain>
    </source>
</reference>
<dbReference type="Gene3D" id="1.10.40.50">
    <property type="entry name" value="Probable gtpase engc, domain 3"/>
    <property type="match status" value="1"/>
</dbReference>
<keyword evidence="1 10" id="KW-0963">Cytoplasm</keyword>
<comment type="subunit">
    <text evidence="10">Monomer. Associates with 30S ribosomal subunit, binds 16S rRNA.</text>
</comment>
<dbReference type="CDD" id="cd01854">
    <property type="entry name" value="YjeQ_EngC"/>
    <property type="match status" value="1"/>
</dbReference>
<dbReference type="EMBL" id="JAUJEA010000003">
    <property type="protein sequence ID" value="MDN5202086.1"/>
    <property type="molecule type" value="Genomic_DNA"/>
</dbReference>
<feature type="domain" description="EngC GTPase" evidence="11">
    <location>
        <begin position="124"/>
        <end position="273"/>
    </location>
</feature>
<keyword evidence="7 10" id="KW-0862">Zinc</keyword>
<dbReference type="Pfam" id="PF03193">
    <property type="entry name" value="RsgA_GTPase"/>
    <property type="match status" value="1"/>
</dbReference>
<keyword evidence="6 10" id="KW-0378">Hydrolase</keyword>
<keyword evidence="9 10" id="KW-0342">GTP-binding</keyword>
<keyword evidence="8 10" id="KW-0694">RNA-binding</keyword>
<sequence length="366" mass="41271">MNNDSTNNDLNQNNKMTLDDLGYNQTIDNYRKQENLSAFGIGRVILEHKESYVIKTESGEFNGEIIGNLRYTAKSRLDFPAVGDWVAVSEYDVDKVLIHKVLKRSSIIKRKAIGKYGDQQIIATNVDYAFIIQAVNRDFNLNRIERYLTICNDSSVKPIIVISKIDLISEIQTKNILDAIENRIKNVPVIAISNESNLGIDLLKQQISKGKTYCVLGSSGVGKSTLINTLIGKVYLKTGAIGKSTDRGKHITSQRELIVLEDGGIVIDTPGMRELGMSEMSEGLEHTFDDITRLATACKYKNCSHKHEKDCAVLKAVEVGEIHKAAYENYLKLVREKEHFESTMLEKRRKSKQLTKMIRANKKNKK</sequence>
<gene>
    <name evidence="10 13" type="primary">rsgA</name>
    <name evidence="13" type="ORF">QQ008_11950</name>
</gene>
<feature type="binding site" evidence="10">
    <location>
        <position position="303"/>
    </location>
    <ligand>
        <name>Zn(2+)</name>
        <dbReference type="ChEBI" id="CHEBI:29105"/>
    </ligand>
</feature>
<dbReference type="Gene3D" id="3.40.50.300">
    <property type="entry name" value="P-loop containing nucleotide triphosphate hydrolases"/>
    <property type="match status" value="1"/>
</dbReference>
<dbReference type="InterPro" id="IPR004881">
    <property type="entry name" value="Ribosome_biogen_GTPase_RsgA"/>
</dbReference>
<keyword evidence="5 10" id="KW-0547">Nucleotide-binding</keyword>
<dbReference type="InterPro" id="IPR010914">
    <property type="entry name" value="RsgA_GTPase_dom"/>
</dbReference>
<proteinExistence type="inferred from homology"/>
<dbReference type="SUPFAM" id="SSF50249">
    <property type="entry name" value="Nucleic acid-binding proteins"/>
    <property type="match status" value="1"/>
</dbReference>
<feature type="binding site" evidence="10">
    <location>
        <position position="311"/>
    </location>
    <ligand>
        <name>Zn(2+)</name>
        <dbReference type="ChEBI" id="CHEBI:29105"/>
    </ligand>
</feature>
<evidence type="ECO:0000256" key="2">
    <source>
        <dbReference type="ARBA" id="ARBA00022517"/>
    </source>
</evidence>
<comment type="function">
    <text evidence="10">One of several proteins that assist in the late maturation steps of the functional core of the 30S ribosomal subunit. Helps release RbfA from mature subunits. May play a role in the assembly of ribosomal proteins into the subunit. Circularly permuted GTPase that catalyzes slow GTP hydrolysis, GTPase activity is stimulated by the 30S ribosomal subunit.</text>
</comment>
<keyword evidence="3 10" id="KW-0479">Metal-binding</keyword>
<name>A0ABT8KN03_9BACT</name>
<comment type="cofactor">
    <cofactor evidence="10">
        <name>Zn(2+)</name>
        <dbReference type="ChEBI" id="CHEBI:29105"/>
    </cofactor>
    <text evidence="10">Binds 1 zinc ion per subunit.</text>
</comment>
<dbReference type="PANTHER" id="PTHR32120:SF10">
    <property type="entry name" value="SMALL RIBOSOMAL SUBUNIT BIOGENESIS GTPASE RSGA"/>
    <property type="match status" value="1"/>
</dbReference>
<evidence type="ECO:0000256" key="7">
    <source>
        <dbReference type="ARBA" id="ARBA00022833"/>
    </source>
</evidence>
<evidence type="ECO:0000256" key="5">
    <source>
        <dbReference type="ARBA" id="ARBA00022741"/>
    </source>
</evidence>
<dbReference type="InterPro" id="IPR030378">
    <property type="entry name" value="G_CP_dom"/>
</dbReference>
<dbReference type="HAMAP" id="MF_01820">
    <property type="entry name" value="GTPase_RsgA"/>
    <property type="match status" value="1"/>
</dbReference>
<dbReference type="PROSITE" id="PS51721">
    <property type="entry name" value="G_CP"/>
    <property type="match status" value="1"/>
</dbReference>